<evidence type="ECO:0000313" key="2">
    <source>
        <dbReference type="Proteomes" id="UP000250642"/>
    </source>
</evidence>
<gene>
    <name evidence="1" type="ORF">DC345_19820</name>
</gene>
<dbReference type="RefSeq" id="WP_113054529.1">
    <property type="nucleotide sequence ID" value="NZ_QEVW01000012.1"/>
</dbReference>
<reference evidence="1 2" key="1">
    <citation type="submission" date="2018-04" db="EMBL/GenBank/DDBJ databases">
        <title>Paenibacillus taichungensis Genome sequencing and assembly.</title>
        <authorList>
            <person name="Xu J."/>
            <person name="Rensing C."/>
            <person name="Mazhar H.S."/>
        </authorList>
    </citation>
    <scope>NUCLEOTIDE SEQUENCE [LARGE SCALE GENOMIC DNA]</scope>
    <source>
        <strain evidence="1 2">NC1</strain>
    </source>
</reference>
<dbReference type="AlphaFoldDB" id="A0A329QQG5"/>
<dbReference type="Proteomes" id="UP000250642">
    <property type="component" value="Unassembled WGS sequence"/>
</dbReference>
<sequence>MATLFKRLGAGNDITASSTVTAYTVPTSYKTIVKSFIITNSSASSVIISVVMASIGILSNYVMKPNDTILVPVMDQLMVARDSITVTTSTANAISYYISGIETLVADPEYADVLRLGGGAIPVTSGIIVTTSSKDRLIKGIILCNTAAAERKVSMWIYGWSILQPFTIKANDTILIPTSDILIPAGEYVSASASATGVNYYITGKELG</sequence>
<proteinExistence type="predicted"/>
<dbReference type="EMBL" id="QEVW01000012">
    <property type="protein sequence ID" value="RAW13592.1"/>
    <property type="molecule type" value="Genomic_DNA"/>
</dbReference>
<organism evidence="1 2">
    <name type="scientific">Paenibacillus taichungensis</name>
    <dbReference type="NCBI Taxonomy" id="484184"/>
    <lineage>
        <taxon>Bacteria</taxon>
        <taxon>Bacillati</taxon>
        <taxon>Bacillota</taxon>
        <taxon>Bacilli</taxon>
        <taxon>Bacillales</taxon>
        <taxon>Paenibacillaceae</taxon>
        <taxon>Paenibacillus</taxon>
    </lineage>
</organism>
<comment type="caution">
    <text evidence="1">The sequence shown here is derived from an EMBL/GenBank/DDBJ whole genome shotgun (WGS) entry which is preliminary data.</text>
</comment>
<protein>
    <submittedName>
        <fullName evidence="1">Uncharacterized protein</fullName>
    </submittedName>
</protein>
<name>A0A329QQG5_9BACL</name>
<evidence type="ECO:0000313" key="1">
    <source>
        <dbReference type="EMBL" id="RAW13592.1"/>
    </source>
</evidence>
<accession>A0A329QQG5</accession>